<dbReference type="PANTHER" id="PTHR33371">
    <property type="entry name" value="INTERMEMBRANE PHOSPHOLIPID TRANSPORT SYSTEM BINDING PROTEIN MLAD-RELATED"/>
    <property type="match status" value="1"/>
</dbReference>
<dbReference type="PANTHER" id="PTHR33371:SF4">
    <property type="entry name" value="INTERMEMBRANE PHOSPHOLIPID TRANSPORT SYSTEM BINDING PROTEIN MLAD"/>
    <property type="match status" value="1"/>
</dbReference>
<keyword evidence="3" id="KW-1185">Reference proteome</keyword>
<evidence type="ECO:0000313" key="3">
    <source>
        <dbReference type="Proteomes" id="UP001277761"/>
    </source>
</evidence>
<sequence length="478" mass="49824">MPARGVLLAVIAVALVAGIAAIGLWVAAGGSTPFAAQGYRVSVALPDATGLSRGATVRISGVDAGRVTAVDPQRTPGGGTTRAELEIEPRFAPLPADTRVLLRTASLLGERFVALSPGTAHGPSLPDGGTIRGVADETATVGELLDALDPPTRRAVRRLAATARTALDGRGAELNALLGRGPDVAEDLDRLTAIVDGQRPLVTRLTQRAERTAGAIADSGGDLEALVRDAGTVAATGADRADALRRTVDGLPDLIGQTRATVRRGERLARRAGPTVARLRDGADRLSPALEAAEELAPATAELLGDARPLVRRSAAALPELQDAVGQLPDLLTETRRVTRRMPSFFGMLAAYREQLVAWVGKLAAVTQPTVQVAPGIRQRAIRLAAVLGSSPLYGTTARQPSFRGNAYPAPGWLSALVRGAPLAAWDCRGATAPPTYASFGASPACVEQRPWTFDGATRAFPHVRPLADEPPRSVARR</sequence>
<comment type="caution">
    <text evidence="2">The sequence shown here is derived from an EMBL/GenBank/DDBJ whole genome shotgun (WGS) entry which is preliminary data.</text>
</comment>
<protein>
    <submittedName>
        <fullName evidence="2">MlaD family protein</fullName>
    </submittedName>
</protein>
<reference evidence="2 3" key="1">
    <citation type="submission" date="2023-11" db="EMBL/GenBank/DDBJ databases">
        <authorList>
            <person name="Xu M."/>
            <person name="Jiang T."/>
        </authorList>
    </citation>
    <scope>NUCLEOTIDE SEQUENCE [LARGE SCALE GENOMIC DNA]</scope>
    <source>
        <strain evidence="2 3">SD</strain>
    </source>
</reference>
<gene>
    <name evidence="2" type="ORF">SK069_19635</name>
</gene>
<evidence type="ECO:0000259" key="1">
    <source>
        <dbReference type="Pfam" id="PF02470"/>
    </source>
</evidence>
<proteinExistence type="predicted"/>
<dbReference type="InterPro" id="IPR003399">
    <property type="entry name" value="Mce/MlaD"/>
</dbReference>
<name>A0ABU4VPM9_9ACTN</name>
<dbReference type="EMBL" id="JAXAVX010000021">
    <property type="protein sequence ID" value="MDX8153819.1"/>
    <property type="molecule type" value="Genomic_DNA"/>
</dbReference>
<dbReference type="InterPro" id="IPR052336">
    <property type="entry name" value="MlaD_Phospholipid_Transporter"/>
</dbReference>
<organism evidence="2 3">
    <name type="scientific">Patulibacter brassicae</name>
    <dbReference type="NCBI Taxonomy" id="1705717"/>
    <lineage>
        <taxon>Bacteria</taxon>
        <taxon>Bacillati</taxon>
        <taxon>Actinomycetota</taxon>
        <taxon>Thermoleophilia</taxon>
        <taxon>Solirubrobacterales</taxon>
        <taxon>Patulibacteraceae</taxon>
        <taxon>Patulibacter</taxon>
    </lineage>
</organism>
<dbReference type="Pfam" id="PF02470">
    <property type="entry name" value="MlaD"/>
    <property type="match status" value="1"/>
</dbReference>
<dbReference type="RefSeq" id="WP_319955968.1">
    <property type="nucleotide sequence ID" value="NZ_JAXAVX010000021.1"/>
</dbReference>
<accession>A0ABU4VPM9</accession>
<evidence type="ECO:0000313" key="2">
    <source>
        <dbReference type="EMBL" id="MDX8153819.1"/>
    </source>
</evidence>
<feature type="domain" description="Mce/MlaD" evidence="1">
    <location>
        <begin position="37"/>
        <end position="118"/>
    </location>
</feature>
<dbReference type="Proteomes" id="UP001277761">
    <property type="component" value="Unassembled WGS sequence"/>
</dbReference>